<accession>A0A835HQB3</accession>
<proteinExistence type="predicted"/>
<keyword evidence="3" id="KW-1185">Reference proteome</keyword>
<protein>
    <recommendedName>
        <fullName evidence="1">KIB1-4 beta-propeller domain-containing protein</fullName>
    </recommendedName>
</protein>
<comment type="caution">
    <text evidence="2">The sequence shown here is derived from an EMBL/GenBank/DDBJ whole genome shotgun (WGS) entry which is preliminary data.</text>
</comment>
<dbReference type="OrthoDB" id="1523976at2759"/>
<dbReference type="PANTHER" id="PTHR44259">
    <property type="entry name" value="OS07G0183000 PROTEIN-RELATED"/>
    <property type="match status" value="1"/>
</dbReference>
<evidence type="ECO:0000259" key="1">
    <source>
        <dbReference type="Pfam" id="PF03478"/>
    </source>
</evidence>
<dbReference type="Proteomes" id="UP000631114">
    <property type="component" value="Unassembled WGS sequence"/>
</dbReference>
<evidence type="ECO:0000313" key="2">
    <source>
        <dbReference type="EMBL" id="KAF9602976.1"/>
    </source>
</evidence>
<gene>
    <name evidence="2" type="ORF">IFM89_032979</name>
</gene>
<dbReference type="InterPro" id="IPR005174">
    <property type="entry name" value="KIB1-4_b-propeller"/>
</dbReference>
<evidence type="ECO:0000313" key="3">
    <source>
        <dbReference type="Proteomes" id="UP000631114"/>
    </source>
</evidence>
<dbReference type="Pfam" id="PF03478">
    <property type="entry name" value="Beta-prop_KIB1-4"/>
    <property type="match status" value="1"/>
</dbReference>
<dbReference type="EMBL" id="JADFTS010000006">
    <property type="protein sequence ID" value="KAF9602976.1"/>
    <property type="molecule type" value="Genomic_DNA"/>
</dbReference>
<sequence>MILILKPFNLFIAASEVHKLELPKAEQCLWKGSSRGWLVQLEDSPSINLINPLTSTRMQLPPLTTFPNVLEYIPERIGSEYSVMMLKMKLFSLVQMKHFCIKKLVLSSSPKGKNCIAMAIYGDCNKLAWCRIGDEGWKTVEGGWCFIDDIIHFDGKFYALDYTGTLIILPDEEVGASCPKATLFAKPPNPDEPDFASDNLYLVESSGELLMVDRIIESGWKKFDTTVGFESTGLLQDPRLINILYYGIETSKHVVIKEVRVEFMLSAT</sequence>
<dbReference type="PANTHER" id="PTHR44259:SF114">
    <property type="entry name" value="OS06G0707300 PROTEIN"/>
    <property type="match status" value="1"/>
</dbReference>
<dbReference type="InterPro" id="IPR050942">
    <property type="entry name" value="F-box_BR-signaling"/>
</dbReference>
<reference evidence="2 3" key="1">
    <citation type="submission" date="2020-10" db="EMBL/GenBank/DDBJ databases">
        <title>The Coptis chinensis genome and diversification of protoberbering-type alkaloids.</title>
        <authorList>
            <person name="Wang B."/>
            <person name="Shu S."/>
            <person name="Song C."/>
            <person name="Liu Y."/>
        </authorList>
    </citation>
    <scope>NUCLEOTIDE SEQUENCE [LARGE SCALE GENOMIC DNA]</scope>
    <source>
        <strain evidence="2">HL-2020</strain>
        <tissue evidence="2">Leaf</tissue>
    </source>
</reference>
<feature type="domain" description="KIB1-4 beta-propeller" evidence="1">
    <location>
        <begin position="14"/>
        <end position="229"/>
    </location>
</feature>
<name>A0A835HQB3_9MAGN</name>
<dbReference type="AlphaFoldDB" id="A0A835HQB3"/>
<organism evidence="2 3">
    <name type="scientific">Coptis chinensis</name>
    <dbReference type="NCBI Taxonomy" id="261450"/>
    <lineage>
        <taxon>Eukaryota</taxon>
        <taxon>Viridiplantae</taxon>
        <taxon>Streptophyta</taxon>
        <taxon>Embryophyta</taxon>
        <taxon>Tracheophyta</taxon>
        <taxon>Spermatophyta</taxon>
        <taxon>Magnoliopsida</taxon>
        <taxon>Ranunculales</taxon>
        <taxon>Ranunculaceae</taxon>
        <taxon>Coptidoideae</taxon>
        <taxon>Coptis</taxon>
    </lineage>
</organism>